<dbReference type="PANTHER" id="PTHR34374:SF1">
    <property type="entry name" value="LARGE RIBOSOMAL RNA SUBUNIT ACCUMULATION PROTEIN YCED HOMOLOG 1, CHLOROPLASTIC"/>
    <property type="match status" value="1"/>
</dbReference>
<dbReference type="STRING" id="349161.Dred_2079"/>
<reference evidence="1 2" key="1">
    <citation type="submission" date="2007-03" db="EMBL/GenBank/DDBJ databases">
        <title>Complete sequence of Desulfotomaculum reducens MI-1.</title>
        <authorList>
            <consortium name="US DOE Joint Genome Institute"/>
            <person name="Copeland A."/>
            <person name="Lucas S."/>
            <person name="Lapidus A."/>
            <person name="Barry K."/>
            <person name="Detter J.C."/>
            <person name="Glavina del Rio T."/>
            <person name="Hammon N."/>
            <person name="Israni S."/>
            <person name="Dalin E."/>
            <person name="Tice H."/>
            <person name="Pitluck S."/>
            <person name="Sims D."/>
            <person name="Brettin T."/>
            <person name="Bruce D."/>
            <person name="Han C."/>
            <person name="Tapia R."/>
            <person name="Schmutz J."/>
            <person name="Larimer F."/>
            <person name="Land M."/>
            <person name="Hauser L."/>
            <person name="Kyrpides N."/>
            <person name="Kim E."/>
            <person name="Tebo B.M."/>
            <person name="Richardson P."/>
        </authorList>
    </citation>
    <scope>NUCLEOTIDE SEQUENCE [LARGE SCALE GENOMIC DNA]</scope>
    <source>
        <strain evidence="1 2">MI-1</strain>
    </source>
</reference>
<dbReference type="PANTHER" id="PTHR34374">
    <property type="entry name" value="LARGE RIBOSOMAL RNA SUBUNIT ACCUMULATION PROTEIN YCED HOMOLOG 1, CHLOROPLASTIC"/>
    <property type="match status" value="1"/>
</dbReference>
<dbReference type="OrthoDB" id="9790372at2"/>
<dbReference type="eggNOG" id="COG1399">
    <property type="taxonomic scope" value="Bacteria"/>
</dbReference>
<protein>
    <recommendedName>
        <fullName evidence="3">DUF177 domain-containing protein</fullName>
    </recommendedName>
</protein>
<dbReference type="RefSeq" id="WP_011878402.1">
    <property type="nucleotide sequence ID" value="NC_009253.1"/>
</dbReference>
<evidence type="ECO:0000313" key="1">
    <source>
        <dbReference type="EMBL" id="ABO50596.1"/>
    </source>
</evidence>
<accession>A4J693</accession>
<sequence>MIINILKIRNAPGEKISFHVSEQIDSVAVSGQRFSFVGAVEVSGEVINQNNQFLVKGQTRAVVSSDCVSCLEPVQLTIQGTIDEIYGKSNGHQDPDGEIIGFDGDVLNIEPEVIKSLLMEIPMRVVCSPDCRGLCQGCGCNLNIKQCDCENETIDPRLAILKKLQQ</sequence>
<name>A4J693_DESRM</name>
<organism evidence="1 2">
    <name type="scientific">Desulforamulus reducens (strain ATCC BAA-1160 / DSM 100696 / MI-1)</name>
    <name type="common">Desulfotomaculum reducens</name>
    <dbReference type="NCBI Taxonomy" id="349161"/>
    <lineage>
        <taxon>Bacteria</taxon>
        <taxon>Bacillati</taxon>
        <taxon>Bacillota</taxon>
        <taxon>Clostridia</taxon>
        <taxon>Eubacteriales</taxon>
        <taxon>Peptococcaceae</taxon>
        <taxon>Desulforamulus</taxon>
    </lineage>
</organism>
<dbReference type="HOGENOM" id="CLU_100236_1_1_9"/>
<dbReference type="Pfam" id="PF02620">
    <property type="entry name" value="YceD"/>
    <property type="match status" value="1"/>
</dbReference>
<evidence type="ECO:0000313" key="2">
    <source>
        <dbReference type="Proteomes" id="UP000001556"/>
    </source>
</evidence>
<dbReference type="KEGG" id="drm:Dred_2079"/>
<dbReference type="Proteomes" id="UP000001556">
    <property type="component" value="Chromosome"/>
</dbReference>
<dbReference type="EMBL" id="CP000612">
    <property type="protein sequence ID" value="ABO50596.1"/>
    <property type="molecule type" value="Genomic_DNA"/>
</dbReference>
<evidence type="ECO:0008006" key="3">
    <source>
        <dbReference type="Google" id="ProtNLM"/>
    </source>
</evidence>
<proteinExistence type="predicted"/>
<gene>
    <name evidence="1" type="ordered locus">Dred_2079</name>
</gene>
<dbReference type="AlphaFoldDB" id="A4J693"/>
<keyword evidence="2" id="KW-1185">Reference proteome</keyword>
<dbReference type="InterPro" id="IPR003772">
    <property type="entry name" value="YceD"/>
</dbReference>